<keyword evidence="3" id="KW-1185">Reference proteome</keyword>
<sequence length="145" mass="16781">MSYVKICIHAVWGTKRRSPVLQPPILAQFCQHIQKNAKSKEIYIDRINGYHDHIHVLMLLKSEYGISKQMQLLKGESAFWANKMKLVSGNFEWADKYFAASVSESRLPFVRRYIDNQQVHHGKRSFQEEFGAFARGIGYDGVDFG</sequence>
<dbReference type="Pfam" id="PF01797">
    <property type="entry name" value="Y1_Tnp"/>
    <property type="match status" value="1"/>
</dbReference>
<dbReference type="NCBIfam" id="NF033573">
    <property type="entry name" value="transpos_IS200"/>
    <property type="match status" value="1"/>
</dbReference>
<name>A0ABQ1YTP9_9BACT</name>
<dbReference type="Gene3D" id="3.30.70.1290">
    <property type="entry name" value="Transposase IS200-like"/>
    <property type="match status" value="1"/>
</dbReference>
<feature type="domain" description="Transposase IS200-like" evidence="1">
    <location>
        <begin position="3"/>
        <end position="117"/>
    </location>
</feature>
<dbReference type="EMBL" id="BMIA01000002">
    <property type="protein sequence ID" value="GGH38481.1"/>
    <property type="molecule type" value="Genomic_DNA"/>
</dbReference>
<evidence type="ECO:0000259" key="1">
    <source>
        <dbReference type="SMART" id="SM01321"/>
    </source>
</evidence>
<evidence type="ECO:0000313" key="3">
    <source>
        <dbReference type="Proteomes" id="UP000600214"/>
    </source>
</evidence>
<evidence type="ECO:0000313" key="2">
    <source>
        <dbReference type="EMBL" id="GGH38481.1"/>
    </source>
</evidence>
<dbReference type="Proteomes" id="UP000600214">
    <property type="component" value="Unassembled WGS sequence"/>
</dbReference>
<proteinExistence type="predicted"/>
<dbReference type="SUPFAM" id="SSF143422">
    <property type="entry name" value="Transposase IS200-like"/>
    <property type="match status" value="1"/>
</dbReference>
<protein>
    <submittedName>
        <fullName evidence="2">Transposase</fullName>
    </submittedName>
</protein>
<accession>A0ABQ1YTP9</accession>
<reference evidence="3" key="1">
    <citation type="journal article" date="2019" name="Int. J. Syst. Evol. Microbiol.">
        <title>The Global Catalogue of Microorganisms (GCM) 10K type strain sequencing project: providing services to taxonomists for standard genome sequencing and annotation.</title>
        <authorList>
            <consortium name="The Broad Institute Genomics Platform"/>
            <consortium name="The Broad Institute Genome Sequencing Center for Infectious Disease"/>
            <person name="Wu L."/>
            <person name="Ma J."/>
        </authorList>
    </citation>
    <scope>NUCLEOTIDE SEQUENCE [LARGE SCALE GENOMIC DNA]</scope>
    <source>
        <strain evidence="3">CGMCC 1.15288</strain>
    </source>
</reference>
<gene>
    <name evidence="2" type="ORF">GCM10007423_32220</name>
</gene>
<dbReference type="RefSeq" id="WP_188933892.1">
    <property type="nucleotide sequence ID" value="NZ_BMIA01000002.1"/>
</dbReference>
<organism evidence="2 3">
    <name type="scientific">Dyadobacter endophyticus</name>
    <dbReference type="NCBI Taxonomy" id="1749036"/>
    <lineage>
        <taxon>Bacteria</taxon>
        <taxon>Pseudomonadati</taxon>
        <taxon>Bacteroidota</taxon>
        <taxon>Cytophagia</taxon>
        <taxon>Cytophagales</taxon>
        <taxon>Spirosomataceae</taxon>
        <taxon>Dyadobacter</taxon>
    </lineage>
</organism>
<comment type="caution">
    <text evidence="2">The sequence shown here is derived from an EMBL/GenBank/DDBJ whole genome shotgun (WGS) entry which is preliminary data.</text>
</comment>
<dbReference type="InterPro" id="IPR002686">
    <property type="entry name" value="Transposase_17"/>
</dbReference>
<dbReference type="InterPro" id="IPR036515">
    <property type="entry name" value="Transposase_17_sf"/>
</dbReference>
<dbReference type="PANTHER" id="PTHR33360">
    <property type="entry name" value="TRANSPOSASE FOR INSERTION SEQUENCE ELEMENT IS200"/>
    <property type="match status" value="1"/>
</dbReference>
<dbReference type="SMART" id="SM01321">
    <property type="entry name" value="Y1_Tnp"/>
    <property type="match status" value="1"/>
</dbReference>
<dbReference type="PANTHER" id="PTHR33360:SF2">
    <property type="entry name" value="TRANSPOSASE FOR INSERTION SEQUENCE ELEMENT IS200"/>
    <property type="match status" value="1"/>
</dbReference>